<evidence type="ECO:0000256" key="3">
    <source>
        <dbReference type="ARBA" id="ARBA00022737"/>
    </source>
</evidence>
<keyword evidence="5" id="KW-0611">Plant defense</keyword>
<reference evidence="11 12" key="1">
    <citation type="submission" date="2024-02" db="EMBL/GenBank/DDBJ databases">
        <title>High-quality chromosome-scale genome assembly of Pensacola bahiagrass (Paspalum notatum Flugge var. saurae).</title>
        <authorList>
            <person name="Vega J.M."/>
            <person name="Podio M."/>
            <person name="Orjuela J."/>
            <person name="Siena L.A."/>
            <person name="Pessino S.C."/>
            <person name="Combes M.C."/>
            <person name="Mariac C."/>
            <person name="Albertini E."/>
            <person name="Pupilli F."/>
            <person name="Ortiz J.P.A."/>
            <person name="Leblanc O."/>
        </authorList>
    </citation>
    <scope>NUCLEOTIDE SEQUENCE [LARGE SCALE GENOMIC DNA]</scope>
    <source>
        <strain evidence="11">R1</strain>
        <tissue evidence="11">Leaf</tissue>
    </source>
</reference>
<evidence type="ECO:0000313" key="11">
    <source>
        <dbReference type="EMBL" id="WVZ91273.1"/>
    </source>
</evidence>
<dbReference type="InterPro" id="IPR002182">
    <property type="entry name" value="NB-ARC"/>
</dbReference>
<feature type="domain" description="Disease resistance N-terminal" evidence="8">
    <location>
        <begin position="15"/>
        <end position="67"/>
    </location>
</feature>
<dbReference type="SUPFAM" id="SSF52540">
    <property type="entry name" value="P-loop containing nucleoside triphosphate hydrolases"/>
    <property type="match status" value="1"/>
</dbReference>
<keyword evidence="4" id="KW-0547">Nucleotide-binding</keyword>
<dbReference type="GO" id="GO:0042742">
    <property type="term" value="P:defense response to bacterium"/>
    <property type="evidence" value="ECO:0007669"/>
    <property type="project" value="UniProtKB-ARBA"/>
</dbReference>
<dbReference type="InterPro" id="IPR027417">
    <property type="entry name" value="P-loop_NTPase"/>
</dbReference>
<dbReference type="PANTHER" id="PTHR36766:SF60">
    <property type="entry name" value="NB-ARC DOMAIN-CONTAINING PROTEIN"/>
    <property type="match status" value="1"/>
</dbReference>
<evidence type="ECO:0000259" key="10">
    <source>
        <dbReference type="Pfam" id="PF25019"/>
    </source>
</evidence>
<feature type="domain" description="Disease resistance protein winged helix" evidence="9">
    <location>
        <begin position="416"/>
        <end position="486"/>
    </location>
</feature>
<dbReference type="Gene3D" id="3.40.50.300">
    <property type="entry name" value="P-loop containing nucleotide triphosphate hydrolases"/>
    <property type="match status" value="1"/>
</dbReference>
<dbReference type="Gene3D" id="1.10.10.10">
    <property type="entry name" value="Winged helix-like DNA-binding domain superfamily/Winged helix DNA-binding domain"/>
    <property type="match status" value="1"/>
</dbReference>
<sequence>MAEMAELQELEIITLPQFELVIEAAEKSPHSQRGKLEKWLQDLKAAFYDAEDVLDEHEYNNLKRSAKQSMWAAAMACGGSWPTTAGTGRLANLCPSNRRLLRQVNVLKNTLAKAKSFRQELGVSPAVGDDGSLGTAAAPATTSFCTYRVLGRDKDRDHIIQFLTSDESGSAGTGISSLAIVGLGGMGKSTLAQYVYSDKRIEEYFDLRMWVCISRKLDVPRHTREIIQSAAKGECPNIDNLDTLQYKLREKLQKSERFLLVLDDVWFDGELGRDDWELLLAPLAMASKQRGSRILVTSRRNIFPPALCCQRVFDLQHMDDSAFLALLREHAFAGAEITDPRLRAKLEEIAGKIATRLGKSPLAAKAVGSRLSRKKDVPTWTAALSSDNLSEPMKALLWSYERLDPRLQRCFLYCSLYPKGHKYQRQELVHLWTAEGFIDLSNQGTRMKDIGNKYLTELVDCSFLQPGSDRFGIQCLIMHDLLHDLAEKLSRDDCFRLEDDVNVAEIPCTVRHLSVCVRSMKQHKQSILKLHQLRTVICIGGPLVDDADDVFHQVLQHLKRLRVLYLCFYKRKKLPESVGQLKHLRYLNVIPTSITEFPASLCTLYHLQILLFSYEVRISYLLLNAYASEIYGTQPWVPLPQIPYISKLTSLQRLEQFHVQKQKGYEPRQLRDMNGLGGRLTITHLENVTGKDEAAEMMLHRKSYLTYLELNWSHESGSRAEDSSHVDILEGLRPPTQLKPSQSIWIFFRLDGCTALKDLPLNTELLKHCSRLILSNLPNLKTLPACLPEGIKYLSIKGCPLLMFISSSEAKQHDDERESIIVPEQLVCQLCLIWEVDSERYPNIKTTLHEEHSYLKQLMPLLDADISEHLQTISVILEREEDKVLHDKEIIIKEWLCCHEQRIKLLYGTNFGQQLLLPSTLDDLFLWSCSITNEALGVCLGRLTSLKRLSLNRIMTLTALPSEEVFRHLTALSTLWISSCWCLRSFGGLRAATSVTEVCIRCCPSLELARGAESMPLSLETLDISHCVLGTDFFSVGLTHLKHLSMSCCRSSASLSIGHLSYLKSFKLRHAPDLCLLQVEGFSSLQLEDVELVDVPKLSAGFMSECRVQKSLCVSSSDFINPLLSAQGCTGPELVRIQSCNETSISFEASSSFTSVKELEILECKIQSLPNNMQALSSLEKLKIGNCPNISSLPDLPSSLRQITIEGCELLFESCQEPNGISWPKIAHIPWRLTGDNARASIK</sequence>
<dbReference type="GO" id="GO:0002758">
    <property type="term" value="P:innate immune response-activating signaling pathway"/>
    <property type="evidence" value="ECO:0007669"/>
    <property type="project" value="UniProtKB-ARBA"/>
</dbReference>
<dbReference type="Pfam" id="PF18052">
    <property type="entry name" value="Rx_N"/>
    <property type="match status" value="1"/>
</dbReference>
<dbReference type="AlphaFoldDB" id="A0AAQ3XA16"/>
<dbReference type="InterPro" id="IPR041118">
    <property type="entry name" value="Rx_N"/>
</dbReference>
<feature type="domain" description="R13L1/DRL21-like LRR repeat region" evidence="10">
    <location>
        <begin position="669"/>
        <end position="786"/>
    </location>
</feature>
<evidence type="ECO:0000256" key="2">
    <source>
        <dbReference type="ARBA" id="ARBA00022614"/>
    </source>
</evidence>
<dbReference type="SUPFAM" id="SSF52058">
    <property type="entry name" value="L domain-like"/>
    <property type="match status" value="1"/>
</dbReference>
<dbReference type="EMBL" id="CP144752">
    <property type="protein sequence ID" value="WVZ91273.1"/>
    <property type="molecule type" value="Genomic_DNA"/>
</dbReference>
<evidence type="ECO:0000256" key="4">
    <source>
        <dbReference type="ARBA" id="ARBA00022741"/>
    </source>
</evidence>
<dbReference type="PRINTS" id="PR00364">
    <property type="entry name" value="DISEASERSIST"/>
</dbReference>
<protein>
    <recommendedName>
        <fullName evidence="13">Rp1-like protein</fullName>
    </recommendedName>
</protein>
<dbReference type="InterPro" id="IPR032675">
    <property type="entry name" value="LRR_dom_sf"/>
</dbReference>
<dbReference type="InterPro" id="IPR058922">
    <property type="entry name" value="WHD_DRP"/>
</dbReference>
<dbReference type="PANTHER" id="PTHR36766">
    <property type="entry name" value="PLANT BROAD-SPECTRUM MILDEW RESISTANCE PROTEIN RPW8"/>
    <property type="match status" value="1"/>
</dbReference>
<evidence type="ECO:0008006" key="13">
    <source>
        <dbReference type="Google" id="ProtNLM"/>
    </source>
</evidence>
<dbReference type="Proteomes" id="UP001341281">
    <property type="component" value="Chromosome 08"/>
</dbReference>
<evidence type="ECO:0000256" key="1">
    <source>
        <dbReference type="ARBA" id="ARBA00008894"/>
    </source>
</evidence>
<dbReference type="InterPro" id="IPR056789">
    <property type="entry name" value="LRR_R13L1-DRL21"/>
</dbReference>
<dbReference type="FunFam" id="1.10.10.10:FF:000322">
    <property type="entry name" value="Probable disease resistance protein At1g63360"/>
    <property type="match status" value="1"/>
</dbReference>
<dbReference type="GO" id="GO:0005524">
    <property type="term" value="F:ATP binding"/>
    <property type="evidence" value="ECO:0007669"/>
    <property type="project" value="UniProtKB-KW"/>
</dbReference>
<evidence type="ECO:0000259" key="9">
    <source>
        <dbReference type="Pfam" id="PF23559"/>
    </source>
</evidence>
<keyword evidence="3" id="KW-0677">Repeat</keyword>
<dbReference type="Pfam" id="PF00931">
    <property type="entry name" value="NB-ARC"/>
    <property type="match status" value="1"/>
</dbReference>
<proteinExistence type="inferred from homology"/>
<dbReference type="Pfam" id="PF25019">
    <property type="entry name" value="LRR_R13L1-DRL21"/>
    <property type="match status" value="1"/>
</dbReference>
<gene>
    <name evidence="11" type="ORF">U9M48_037464</name>
</gene>
<name>A0AAQ3XA16_PASNO</name>
<evidence type="ECO:0000259" key="7">
    <source>
        <dbReference type="Pfam" id="PF00931"/>
    </source>
</evidence>
<keyword evidence="2" id="KW-0433">Leucine-rich repeat</keyword>
<keyword evidence="6" id="KW-0067">ATP-binding</keyword>
<dbReference type="GO" id="GO:0009626">
    <property type="term" value="P:plant-type hypersensitive response"/>
    <property type="evidence" value="ECO:0007669"/>
    <property type="project" value="UniProtKB-ARBA"/>
</dbReference>
<evidence type="ECO:0000259" key="8">
    <source>
        <dbReference type="Pfam" id="PF18052"/>
    </source>
</evidence>
<keyword evidence="12" id="KW-1185">Reference proteome</keyword>
<dbReference type="GO" id="GO:0043531">
    <property type="term" value="F:ADP binding"/>
    <property type="evidence" value="ECO:0007669"/>
    <property type="project" value="InterPro"/>
</dbReference>
<dbReference type="Pfam" id="PF23559">
    <property type="entry name" value="WHD_DRP"/>
    <property type="match status" value="1"/>
</dbReference>
<organism evidence="11 12">
    <name type="scientific">Paspalum notatum var. saurae</name>
    <dbReference type="NCBI Taxonomy" id="547442"/>
    <lineage>
        <taxon>Eukaryota</taxon>
        <taxon>Viridiplantae</taxon>
        <taxon>Streptophyta</taxon>
        <taxon>Embryophyta</taxon>
        <taxon>Tracheophyta</taxon>
        <taxon>Spermatophyta</taxon>
        <taxon>Magnoliopsida</taxon>
        <taxon>Liliopsida</taxon>
        <taxon>Poales</taxon>
        <taxon>Poaceae</taxon>
        <taxon>PACMAD clade</taxon>
        <taxon>Panicoideae</taxon>
        <taxon>Andropogonodae</taxon>
        <taxon>Paspaleae</taxon>
        <taxon>Paspalinae</taxon>
        <taxon>Paspalum</taxon>
    </lineage>
</organism>
<evidence type="ECO:0000256" key="6">
    <source>
        <dbReference type="ARBA" id="ARBA00022840"/>
    </source>
</evidence>
<dbReference type="InterPro" id="IPR036388">
    <property type="entry name" value="WH-like_DNA-bd_sf"/>
</dbReference>
<feature type="domain" description="NB-ARC" evidence="7">
    <location>
        <begin position="154"/>
        <end position="302"/>
    </location>
</feature>
<evidence type="ECO:0000313" key="12">
    <source>
        <dbReference type="Proteomes" id="UP001341281"/>
    </source>
</evidence>
<accession>A0AAQ3XA16</accession>
<comment type="similarity">
    <text evidence="1">Belongs to the disease resistance NB-LRR family.</text>
</comment>
<dbReference type="Gene3D" id="3.80.10.10">
    <property type="entry name" value="Ribonuclease Inhibitor"/>
    <property type="match status" value="3"/>
</dbReference>
<evidence type="ECO:0000256" key="5">
    <source>
        <dbReference type="ARBA" id="ARBA00022821"/>
    </source>
</evidence>